<evidence type="ECO:0000256" key="1">
    <source>
        <dbReference type="ARBA" id="ARBA00005988"/>
    </source>
</evidence>
<evidence type="ECO:0000256" key="4">
    <source>
        <dbReference type="SAM" id="Coils"/>
    </source>
</evidence>
<dbReference type="InterPro" id="IPR008969">
    <property type="entry name" value="CarboxyPept-like_regulatory"/>
</dbReference>
<feature type="active site" description="Proton donor/acceptor" evidence="3">
    <location>
        <position position="290"/>
    </location>
</feature>
<evidence type="ECO:0000313" key="8">
    <source>
        <dbReference type="Proteomes" id="UP001153709"/>
    </source>
</evidence>
<feature type="coiled-coil region" evidence="4">
    <location>
        <begin position="21"/>
        <end position="48"/>
    </location>
</feature>
<reference evidence="7" key="1">
    <citation type="submission" date="2022-01" db="EMBL/GenBank/DDBJ databases">
        <authorList>
            <person name="King R."/>
        </authorList>
    </citation>
    <scope>NUCLEOTIDE SEQUENCE</scope>
</reference>
<dbReference type="InterPro" id="IPR050753">
    <property type="entry name" value="Peptidase_M14_domain"/>
</dbReference>
<evidence type="ECO:0000256" key="2">
    <source>
        <dbReference type="ARBA" id="ARBA00023180"/>
    </source>
</evidence>
<dbReference type="Pfam" id="PF00246">
    <property type="entry name" value="Peptidase_M14"/>
    <property type="match status" value="1"/>
</dbReference>
<dbReference type="GO" id="GO:0004181">
    <property type="term" value="F:metallocarboxypeptidase activity"/>
    <property type="evidence" value="ECO:0007669"/>
    <property type="project" value="InterPro"/>
</dbReference>
<evidence type="ECO:0000256" key="5">
    <source>
        <dbReference type="SAM" id="SignalP"/>
    </source>
</evidence>
<dbReference type="Proteomes" id="UP001153709">
    <property type="component" value="Chromosome 4"/>
</dbReference>
<dbReference type="PANTHER" id="PTHR11532:SF84">
    <property type="entry name" value="CARBOXYPEPTIDASE M"/>
    <property type="match status" value="1"/>
</dbReference>
<dbReference type="InterPro" id="IPR000834">
    <property type="entry name" value="Peptidase_M14"/>
</dbReference>
<keyword evidence="5" id="KW-0732">Signal</keyword>
<proteinExistence type="inferred from homology"/>
<evidence type="ECO:0000256" key="3">
    <source>
        <dbReference type="PROSITE-ProRule" id="PRU01379"/>
    </source>
</evidence>
<dbReference type="AlphaFoldDB" id="A0A9N9SW77"/>
<dbReference type="GO" id="GO:0016485">
    <property type="term" value="P:protein processing"/>
    <property type="evidence" value="ECO:0007669"/>
    <property type="project" value="TreeGrafter"/>
</dbReference>
<gene>
    <name evidence="7" type="ORF">DIABBA_LOCUS6888</name>
</gene>
<organism evidence="7 8">
    <name type="scientific">Diabrotica balteata</name>
    <name type="common">Banded cucumber beetle</name>
    <dbReference type="NCBI Taxonomy" id="107213"/>
    <lineage>
        <taxon>Eukaryota</taxon>
        <taxon>Metazoa</taxon>
        <taxon>Ecdysozoa</taxon>
        <taxon>Arthropoda</taxon>
        <taxon>Hexapoda</taxon>
        <taxon>Insecta</taxon>
        <taxon>Pterygota</taxon>
        <taxon>Neoptera</taxon>
        <taxon>Endopterygota</taxon>
        <taxon>Coleoptera</taxon>
        <taxon>Polyphaga</taxon>
        <taxon>Cucujiformia</taxon>
        <taxon>Chrysomeloidea</taxon>
        <taxon>Chrysomelidae</taxon>
        <taxon>Galerucinae</taxon>
        <taxon>Diabroticina</taxon>
        <taxon>Diabroticites</taxon>
        <taxon>Diabrotica</taxon>
    </lineage>
</organism>
<evidence type="ECO:0000313" key="7">
    <source>
        <dbReference type="EMBL" id="CAG9833486.1"/>
    </source>
</evidence>
<dbReference type="OrthoDB" id="10249045at2759"/>
<dbReference type="PANTHER" id="PTHR11532">
    <property type="entry name" value="PROTEASE M14 CARBOXYPEPTIDASE"/>
    <property type="match status" value="1"/>
</dbReference>
<protein>
    <recommendedName>
        <fullName evidence="6">Peptidase M14 domain-containing protein</fullName>
    </recommendedName>
</protein>
<dbReference type="SUPFAM" id="SSF53187">
    <property type="entry name" value="Zn-dependent exopeptidases"/>
    <property type="match status" value="1"/>
</dbReference>
<dbReference type="GO" id="GO:0005615">
    <property type="term" value="C:extracellular space"/>
    <property type="evidence" value="ECO:0007669"/>
    <property type="project" value="TreeGrafter"/>
</dbReference>
<keyword evidence="2" id="KW-0325">Glycoprotein</keyword>
<name>A0A9N9SW77_DIABA</name>
<evidence type="ECO:0000259" key="6">
    <source>
        <dbReference type="PROSITE" id="PS52035"/>
    </source>
</evidence>
<feature type="domain" description="Peptidase M14" evidence="6">
    <location>
        <begin position="24"/>
        <end position="320"/>
    </location>
</feature>
<comment type="similarity">
    <text evidence="1 3">Belongs to the peptidase M14 family.</text>
</comment>
<keyword evidence="4" id="KW-0175">Coiled coil</keyword>
<accession>A0A9N9SW77</accession>
<dbReference type="GO" id="GO:0008270">
    <property type="term" value="F:zinc ion binding"/>
    <property type="evidence" value="ECO:0007669"/>
    <property type="project" value="InterPro"/>
</dbReference>
<dbReference type="PRINTS" id="PR00765">
    <property type="entry name" value="CRBOXYPTASEA"/>
</dbReference>
<dbReference type="SMART" id="SM00631">
    <property type="entry name" value="Zn_pept"/>
    <property type="match status" value="1"/>
</dbReference>
<sequence length="481" mass="54604">MKLMILSVAVVCIILSAECTIEFKYHKNDELETVLRSLEEKGRKVLETRLYTIGNSSSITNPVPLWVLELTAAKKSQYGVPNVKLVGNMHGNEAGGREILLHFIEYLIDQYSQKNKTVLWLLQNTKLHVIPTINPDGFANAATVCDGATGRFVLIDGSKIDLNRDFPNYFLPSPEQEQAKETKAIIKLMKDTKFILSAALHEGALVANYPYDQNPEFYRREFLTPDDDVFKFLAKTYSDNHPEMHTEVHCEGVQQTFEHGVVNGADWYQVEGGMGDYNYNYHGCMELTLELSCCKYPPKELLPKLWDDNRQSLLLYCMQANRGVTGRILDFITRKPVEAKLKIEGRDAVKIGRESKEIYFKSWDKTGEFWRLLLPGTYVLKVKATGYYPITKTFVVKDNLPFPKLTYLDISLLPTTVSTTTHFTPTDKTSSVSVINLTSRFSDMDDTVVTGVQEVRNGLAVRNKYSIIMLVNLVVLLVHLT</sequence>
<dbReference type="PROSITE" id="PS52035">
    <property type="entry name" value="PEPTIDASE_M14"/>
    <property type="match status" value="1"/>
</dbReference>
<dbReference type="SUPFAM" id="SSF49464">
    <property type="entry name" value="Carboxypeptidase regulatory domain-like"/>
    <property type="match status" value="1"/>
</dbReference>
<dbReference type="Gene3D" id="2.60.40.1120">
    <property type="entry name" value="Carboxypeptidase-like, regulatory domain"/>
    <property type="match status" value="1"/>
</dbReference>
<keyword evidence="8" id="KW-1185">Reference proteome</keyword>
<dbReference type="GO" id="GO:0006518">
    <property type="term" value="P:peptide metabolic process"/>
    <property type="evidence" value="ECO:0007669"/>
    <property type="project" value="TreeGrafter"/>
</dbReference>
<feature type="signal peptide" evidence="5">
    <location>
        <begin position="1"/>
        <end position="19"/>
    </location>
</feature>
<dbReference type="Gene3D" id="3.40.630.10">
    <property type="entry name" value="Zn peptidases"/>
    <property type="match status" value="1"/>
</dbReference>
<feature type="chain" id="PRO_5040203333" description="Peptidase M14 domain-containing protein" evidence="5">
    <location>
        <begin position="20"/>
        <end position="481"/>
    </location>
</feature>
<dbReference type="EMBL" id="OU898279">
    <property type="protein sequence ID" value="CAG9833486.1"/>
    <property type="molecule type" value="Genomic_DNA"/>
</dbReference>